<sequence>MERLRETQLQHYEHRELREQTLAERHNLKGMRKKLRDHRTETRDTEARFITELRQVCLNAKKLDFEHLFGLYQDVEDAHDELGAREEDYDEEEQRYGVLELRLTKNEGDIIGDLLEDIEDIKIVPPRLDKVTLPKARATPTLQSTNEIIAESKPAGEIQEALQKYRLEQPEILGNREILEMRRSSAPTEYRPQHLVPPEAMAQARRPRSESDLASLQPRWPSIRAHVSQWILETLEVSPLQKAIAKAQLQDEHMDNGTWWEMLEKFWSSDAANNGPESGNEGAAGDSGAPGSGGNGHAPADRI</sequence>
<reference evidence="1" key="1">
    <citation type="submission" date="2024-09" db="EMBL/GenBank/DDBJ databases">
        <title>Draft Genome Sequences of Neofusicoccum parvum.</title>
        <authorList>
            <person name="Ashida A."/>
            <person name="Camagna M."/>
            <person name="Tanaka A."/>
            <person name="Takemoto D."/>
        </authorList>
    </citation>
    <scope>NUCLEOTIDE SEQUENCE</scope>
    <source>
        <strain evidence="1">PPO83</strain>
    </source>
</reference>
<keyword evidence="2" id="KW-1185">Reference proteome</keyword>
<gene>
    <name evidence="1" type="primary">g1257</name>
    <name evidence="1" type="ORF">NpPPO83_00001257</name>
</gene>
<evidence type="ECO:0000313" key="2">
    <source>
        <dbReference type="Proteomes" id="UP001165186"/>
    </source>
</evidence>
<organism evidence="1 2">
    <name type="scientific">Neofusicoccum parvum</name>
    <dbReference type="NCBI Taxonomy" id="310453"/>
    <lineage>
        <taxon>Eukaryota</taxon>
        <taxon>Fungi</taxon>
        <taxon>Dikarya</taxon>
        <taxon>Ascomycota</taxon>
        <taxon>Pezizomycotina</taxon>
        <taxon>Dothideomycetes</taxon>
        <taxon>Dothideomycetes incertae sedis</taxon>
        <taxon>Botryosphaeriales</taxon>
        <taxon>Botryosphaeriaceae</taxon>
        <taxon>Neofusicoccum</taxon>
    </lineage>
</organism>
<comment type="caution">
    <text evidence="1">The sequence shown here is derived from an EMBL/GenBank/DDBJ whole genome shotgun (WGS) entry which is preliminary data.</text>
</comment>
<dbReference type="Proteomes" id="UP001165186">
    <property type="component" value="Unassembled WGS sequence"/>
</dbReference>
<evidence type="ECO:0000313" key="1">
    <source>
        <dbReference type="EMBL" id="GME35578.1"/>
    </source>
</evidence>
<name>A0ACB5SD26_9PEZI</name>
<accession>A0ACB5SD26</accession>
<dbReference type="EMBL" id="BSXG01000272">
    <property type="protein sequence ID" value="GME35578.1"/>
    <property type="molecule type" value="Genomic_DNA"/>
</dbReference>
<proteinExistence type="predicted"/>
<protein>
    <submittedName>
        <fullName evidence="1">Uncharacterized protein LTHEOB_7379</fullName>
    </submittedName>
</protein>